<gene>
    <name evidence="8" type="ORF">A2Y75_07235</name>
</gene>
<comment type="similarity">
    <text evidence="1">Belongs to the peptidase U62 family.</text>
</comment>
<dbReference type="GO" id="GO:0006508">
    <property type="term" value="P:proteolysis"/>
    <property type="evidence" value="ECO:0007669"/>
    <property type="project" value="UniProtKB-KW"/>
</dbReference>
<keyword evidence="4" id="KW-0482">Metalloprotease</keyword>
<dbReference type="Gene3D" id="3.30.2290.10">
    <property type="entry name" value="PmbA/TldD superfamily"/>
    <property type="match status" value="1"/>
</dbReference>
<evidence type="ECO:0000313" key="9">
    <source>
        <dbReference type="Proteomes" id="UP000177876"/>
    </source>
</evidence>
<accession>A0A1F2WJE2</accession>
<evidence type="ECO:0000259" key="6">
    <source>
        <dbReference type="Pfam" id="PF19289"/>
    </source>
</evidence>
<reference evidence="8 9" key="1">
    <citation type="journal article" date="2016" name="Nat. Commun.">
        <title>Thousands of microbial genomes shed light on interconnected biogeochemical processes in an aquifer system.</title>
        <authorList>
            <person name="Anantharaman K."/>
            <person name="Brown C.T."/>
            <person name="Hug L.A."/>
            <person name="Sharon I."/>
            <person name="Castelle C.J."/>
            <person name="Probst A.J."/>
            <person name="Thomas B.C."/>
            <person name="Singh A."/>
            <person name="Wilkins M.J."/>
            <person name="Karaoz U."/>
            <person name="Brodie E.L."/>
            <person name="Williams K.H."/>
            <person name="Hubbard S.S."/>
            <person name="Banfield J.F."/>
        </authorList>
    </citation>
    <scope>NUCLEOTIDE SEQUENCE [LARGE SCALE GENOMIC DNA]</scope>
</reference>
<dbReference type="EMBL" id="MELK01000040">
    <property type="protein sequence ID" value="OFW56967.1"/>
    <property type="molecule type" value="Genomic_DNA"/>
</dbReference>
<dbReference type="Pfam" id="PF01523">
    <property type="entry name" value="PmbA_TldD_1st"/>
    <property type="match status" value="1"/>
</dbReference>
<name>A0A1F2WJE2_9ACTN</name>
<sequence length="466" mass="50304">MIEDDTARRVIQAALSRGGDYADIFAEHREGYNLRLEEAKIEENTTGSEIGAGIRVIMGESVAYAYTNDLSEDSLLETARVAASAVRGGEKAPINLEQKWNMLPVLGEHPIEINLEDFAREDKIALLQKADEAARSAGNEVVQVIAALGDSRQQIFLANSLDEIVLDNRVRVRMVVQVVAAREGEVQIGYEAPGALGGYEMFKRFPPEKLGHDAAAMAITMLDARPAPSGPMAVVIGNGTGGVLFHEACGHSLEADAIHKHASVFEGKIGRKVANSIVSAYDDATLENRWGSFNYDDEGVRAQRTPLIEEGMLHNFINDLKRSKRDQVAPSGNGRRQSYRHVAIPRMTNTFIAAGEAKPHEIIADTPLGIYAKKLGGGEVNPVTGDFIFSIVEGYMIRQGKMAEPVKGATLVGNGPRVLQDIDAIADDIDFDTGMCGKDGQSVPVCTGQPTLRVRELVVGGTAEVV</sequence>
<dbReference type="Pfam" id="PF19289">
    <property type="entry name" value="PmbA_TldD_3rd"/>
    <property type="match status" value="1"/>
</dbReference>
<dbReference type="GO" id="GO:0005829">
    <property type="term" value="C:cytosol"/>
    <property type="evidence" value="ECO:0007669"/>
    <property type="project" value="TreeGrafter"/>
</dbReference>
<dbReference type="AlphaFoldDB" id="A0A1F2WJE2"/>
<dbReference type="SUPFAM" id="SSF111283">
    <property type="entry name" value="Putative modulator of DNA gyrase, PmbA/TldD"/>
    <property type="match status" value="1"/>
</dbReference>
<keyword evidence="3" id="KW-0378">Hydrolase</keyword>
<keyword evidence="2" id="KW-0645">Protease</keyword>
<feature type="domain" description="Metalloprotease TldD/E N-terminal" evidence="5">
    <location>
        <begin position="22"/>
        <end position="85"/>
    </location>
</feature>
<protein>
    <recommendedName>
        <fullName evidence="10">TldD/PmbA family protein</fullName>
    </recommendedName>
</protein>
<dbReference type="Proteomes" id="UP000177876">
    <property type="component" value="Unassembled WGS sequence"/>
</dbReference>
<evidence type="ECO:0000259" key="7">
    <source>
        <dbReference type="Pfam" id="PF19290"/>
    </source>
</evidence>
<comment type="caution">
    <text evidence="8">The sequence shown here is derived from an EMBL/GenBank/DDBJ whole genome shotgun (WGS) entry which is preliminary data.</text>
</comment>
<evidence type="ECO:0000256" key="3">
    <source>
        <dbReference type="ARBA" id="ARBA00022801"/>
    </source>
</evidence>
<evidence type="ECO:0000256" key="2">
    <source>
        <dbReference type="ARBA" id="ARBA00022670"/>
    </source>
</evidence>
<dbReference type="STRING" id="1797197.A2Y75_07235"/>
<dbReference type="InterPro" id="IPR045570">
    <property type="entry name" value="Metalloprtase-TldD/E_cen_dom"/>
</dbReference>
<evidence type="ECO:0000259" key="5">
    <source>
        <dbReference type="Pfam" id="PF01523"/>
    </source>
</evidence>
<dbReference type="FunFam" id="3.30.2290.10:FF:000003">
    <property type="entry name" value="Zinc-dependent protease, TldD/PmbA family"/>
    <property type="match status" value="1"/>
</dbReference>
<dbReference type="InterPro" id="IPR025502">
    <property type="entry name" value="TldD"/>
</dbReference>
<proteinExistence type="inferred from homology"/>
<feature type="domain" description="Metalloprotease TldD/E central" evidence="7">
    <location>
        <begin position="115"/>
        <end position="222"/>
    </location>
</feature>
<dbReference type="InterPro" id="IPR036059">
    <property type="entry name" value="TldD/PmbA_sf"/>
</dbReference>
<evidence type="ECO:0000313" key="8">
    <source>
        <dbReference type="EMBL" id="OFW56967.1"/>
    </source>
</evidence>
<dbReference type="InterPro" id="IPR002510">
    <property type="entry name" value="Metalloprtase-TldD/E_N"/>
</dbReference>
<evidence type="ECO:0000256" key="4">
    <source>
        <dbReference type="ARBA" id="ARBA00023049"/>
    </source>
</evidence>
<organism evidence="8 9">
    <name type="scientific">Candidatus Solincola sediminis</name>
    <dbReference type="NCBI Taxonomy" id="1797199"/>
    <lineage>
        <taxon>Bacteria</taxon>
        <taxon>Bacillati</taxon>
        <taxon>Actinomycetota</taxon>
        <taxon>Candidatus Geothermincolia</taxon>
        <taxon>Candidatus Geothermincolales</taxon>
        <taxon>Candidatus Geothermincolaceae</taxon>
        <taxon>Candidatus Solincola</taxon>
    </lineage>
</organism>
<evidence type="ECO:0008006" key="10">
    <source>
        <dbReference type="Google" id="ProtNLM"/>
    </source>
</evidence>
<dbReference type="InterPro" id="IPR045569">
    <property type="entry name" value="Metalloprtase-TldD/E_C"/>
</dbReference>
<dbReference type="PANTHER" id="PTHR30624:SF4">
    <property type="entry name" value="METALLOPROTEASE TLDD"/>
    <property type="match status" value="1"/>
</dbReference>
<dbReference type="PIRSF" id="PIRSF004919">
    <property type="entry name" value="TldD"/>
    <property type="match status" value="1"/>
</dbReference>
<feature type="domain" description="Metalloprotease TldD/E C-terminal" evidence="6">
    <location>
        <begin position="229"/>
        <end position="461"/>
    </location>
</feature>
<dbReference type="InterPro" id="IPR035068">
    <property type="entry name" value="TldD/PmbA_N"/>
</dbReference>
<dbReference type="GO" id="GO:0008237">
    <property type="term" value="F:metallopeptidase activity"/>
    <property type="evidence" value="ECO:0007669"/>
    <property type="project" value="UniProtKB-KW"/>
</dbReference>
<dbReference type="Pfam" id="PF19290">
    <property type="entry name" value="PmbA_TldD_2nd"/>
    <property type="match status" value="1"/>
</dbReference>
<evidence type="ECO:0000256" key="1">
    <source>
        <dbReference type="ARBA" id="ARBA00005836"/>
    </source>
</evidence>
<dbReference type="InterPro" id="IPR051463">
    <property type="entry name" value="Peptidase_U62_metallo"/>
</dbReference>
<dbReference type="PANTHER" id="PTHR30624">
    <property type="entry name" value="UNCHARACTERIZED PROTEIN TLDD AND PMBA"/>
    <property type="match status" value="1"/>
</dbReference>